<gene>
    <name evidence="1" type="ORF">ERS852444_02651</name>
</gene>
<dbReference type="PANTHER" id="PTHR43649">
    <property type="entry name" value="ARABINOSE-BINDING PROTEIN-RELATED"/>
    <property type="match status" value="1"/>
</dbReference>
<name>A0A173V7Y3_9FIRM</name>
<dbReference type="InterPro" id="IPR050490">
    <property type="entry name" value="Bact_solute-bd_prot1"/>
</dbReference>
<protein>
    <submittedName>
        <fullName evidence="1">Maltose ABC transporter periplasmic protein</fullName>
    </submittedName>
</protein>
<evidence type="ECO:0000313" key="1">
    <source>
        <dbReference type="EMBL" id="CUN23363.1"/>
    </source>
</evidence>
<dbReference type="EMBL" id="CYXX01000023">
    <property type="protein sequence ID" value="CUN23363.1"/>
    <property type="molecule type" value="Genomic_DNA"/>
</dbReference>
<dbReference type="RefSeq" id="WP_055170641.1">
    <property type="nucleotide sequence ID" value="NZ_CYXX01000023.1"/>
</dbReference>
<accession>A0A173V7Y3</accession>
<dbReference type="SUPFAM" id="SSF53850">
    <property type="entry name" value="Periplasmic binding protein-like II"/>
    <property type="match status" value="1"/>
</dbReference>
<dbReference type="PROSITE" id="PS51257">
    <property type="entry name" value="PROKAR_LIPOPROTEIN"/>
    <property type="match status" value="1"/>
</dbReference>
<dbReference type="Gene3D" id="3.40.190.10">
    <property type="entry name" value="Periplasmic binding protein-like II"/>
    <property type="match status" value="2"/>
</dbReference>
<sequence>MKKTTKWLMTLMLILGVGCILEGCGKESNHSVTITLIHAWGGTEEDHVAMREIYEEFQEENPDINLQMISMPTREDMMRKVEDMIMVGNIPDIVSFSGTGENNTYDFMIENNMALDIYPYMQQDQEFADSISEVNKEYWSTENGELYSVADARMLSGGYWYNEDILRAAGIEKVPKSWDEFQTMCNQISEWALNEKNEVKALQPTVEGCLYCMDHMLAGSENSRFEGHNLIFQDEIFNNAINRMKRMHNSAISENADYSYRDETHLFNEGKLAIYINGVWGAPMISKQIDAKYALLPTDEGESMSCISSGLGYVLGNSGNEEKEKAAVKFLKYILSKKVQTKILEKTEQIPANPDISLESYKENKSRLYQAATLVLEADEKIEVPNNIWSAEQKDYFTETILDVLTGNLSIQEFEENLENKQK</sequence>
<dbReference type="Proteomes" id="UP000095453">
    <property type="component" value="Unassembled WGS sequence"/>
</dbReference>
<dbReference type="Pfam" id="PF13416">
    <property type="entry name" value="SBP_bac_8"/>
    <property type="match status" value="1"/>
</dbReference>
<proteinExistence type="predicted"/>
<dbReference type="InterPro" id="IPR006059">
    <property type="entry name" value="SBP"/>
</dbReference>
<dbReference type="AlphaFoldDB" id="A0A173V7Y3"/>
<organism evidence="1 2">
    <name type="scientific">Roseburia inulinivorans</name>
    <dbReference type="NCBI Taxonomy" id="360807"/>
    <lineage>
        <taxon>Bacteria</taxon>
        <taxon>Bacillati</taxon>
        <taxon>Bacillota</taxon>
        <taxon>Clostridia</taxon>
        <taxon>Lachnospirales</taxon>
        <taxon>Lachnospiraceae</taxon>
        <taxon>Roseburia</taxon>
    </lineage>
</organism>
<reference evidence="1 2" key="1">
    <citation type="submission" date="2015-09" db="EMBL/GenBank/DDBJ databases">
        <authorList>
            <consortium name="Pathogen Informatics"/>
        </authorList>
    </citation>
    <scope>NUCLEOTIDE SEQUENCE [LARGE SCALE GENOMIC DNA]</scope>
    <source>
        <strain evidence="1 2">2789STDY5608887</strain>
    </source>
</reference>
<evidence type="ECO:0000313" key="2">
    <source>
        <dbReference type="Proteomes" id="UP000095453"/>
    </source>
</evidence>